<protein>
    <submittedName>
        <fullName evidence="1">Uncharacterized protein</fullName>
    </submittedName>
</protein>
<dbReference type="PANTHER" id="PTHR14187">
    <property type="entry name" value="ALPHA KINASE/ELONGATION FACTOR 2 KINASE"/>
    <property type="match status" value="1"/>
</dbReference>
<dbReference type="Gene3D" id="3.30.420.40">
    <property type="match status" value="2"/>
</dbReference>
<dbReference type="EMBL" id="OZ020105">
    <property type="protein sequence ID" value="CAK9257489.1"/>
    <property type="molecule type" value="Genomic_DNA"/>
</dbReference>
<dbReference type="SUPFAM" id="SSF53067">
    <property type="entry name" value="Actin-like ATPase domain"/>
    <property type="match status" value="2"/>
</dbReference>
<evidence type="ECO:0000313" key="1">
    <source>
        <dbReference type="EMBL" id="CAK9257489.1"/>
    </source>
</evidence>
<dbReference type="CDD" id="cd10229">
    <property type="entry name" value="ASKHA_NBD_HSP70_HSPA12"/>
    <property type="match status" value="1"/>
</dbReference>
<name>A0ABP0VT50_9BRYO</name>
<organism evidence="1 2">
    <name type="scientific">Sphagnum jensenii</name>
    <dbReference type="NCBI Taxonomy" id="128206"/>
    <lineage>
        <taxon>Eukaryota</taxon>
        <taxon>Viridiplantae</taxon>
        <taxon>Streptophyta</taxon>
        <taxon>Embryophyta</taxon>
        <taxon>Bryophyta</taxon>
        <taxon>Sphagnophytina</taxon>
        <taxon>Sphagnopsida</taxon>
        <taxon>Sphagnales</taxon>
        <taxon>Sphagnaceae</taxon>
        <taxon>Sphagnum</taxon>
    </lineage>
</organism>
<dbReference type="PANTHER" id="PTHR14187:SF5">
    <property type="entry name" value="HEAT SHOCK 70 KDA PROTEIN 12A"/>
    <property type="match status" value="1"/>
</dbReference>
<accession>A0ABP0VT50</accession>
<dbReference type="InterPro" id="IPR043129">
    <property type="entry name" value="ATPase_NBD"/>
</dbReference>
<dbReference type="Gene3D" id="3.90.640.10">
    <property type="entry name" value="Actin, Chain A, domain 4"/>
    <property type="match status" value="1"/>
</dbReference>
<reference evidence="1" key="1">
    <citation type="submission" date="2024-02" db="EMBL/GenBank/DDBJ databases">
        <authorList>
            <consortium name="ELIXIR-Norway"/>
            <consortium name="Elixir Norway"/>
        </authorList>
    </citation>
    <scope>NUCLEOTIDE SEQUENCE</scope>
</reference>
<keyword evidence="2" id="KW-1185">Reference proteome</keyword>
<evidence type="ECO:0000313" key="2">
    <source>
        <dbReference type="Proteomes" id="UP001497444"/>
    </source>
</evidence>
<gene>
    <name evidence="1" type="ORF">CSSPJE1EN1_LOCUS2967</name>
</gene>
<dbReference type="Proteomes" id="UP001497444">
    <property type="component" value="Chromosome 10"/>
</dbReference>
<sequence>MDSVNNPVNNSGARVVVGLDFGTTYSGYSFAHKSKPKDIFTFYDWVGAPTPYCKTLTGIYYKPREEEAGGGGDDRKLVCKSWGYPGRAEFERDCAALRRNRNNNNSQAVELPVVIGTYLTRFKLDLQSGGAAAAAGDGDDAAAKEQLLPSSSSSSSSGTLYPSGLTVNRVISDYLREIGKHVMEQLHKHYGEQLSMESVQWCITVPSIWSDSAKRQMKKCMVDAGLVMGANGGGSAAGQHHASCGSPHRLIMVLEPEAASCHCHHTCEQHLELQRGDKLLVADIGGGTSDIVVQEWLGGDDDDADSYKVQEVTRSTGGFCGGIYVDKQFIKFMTQQIRCLTGYFLRNPSYKAELLRKWEELKRTFGDPLSFGGDIMLDLPRKLSSAWEDYDQQQGLAERESYEEFQLSHADMQAIFDPVVNENLDLIGAQIAQTGDIKVMLVVGGFAGSPYLMKRIKERFACAVEKIISPPNPGNAVCQGAVALALNPGGIASRIARKTFGIETCRTSEPGDPPDYCTQTILQLCLFPTVPWTSNIGWIFSFGTLLLSSSFLMTGQVLTADEARLNHIRHISWFRSLPVLT</sequence>
<proteinExistence type="predicted"/>